<dbReference type="PANTHER" id="PTHR30069:SF29">
    <property type="entry name" value="HEMOGLOBIN AND HEMOGLOBIN-HAPTOGLOBIN-BINDING PROTEIN 1-RELATED"/>
    <property type="match status" value="1"/>
</dbReference>
<comment type="subcellular location">
    <subcellularLocation>
        <location evidence="1 10">Cell outer membrane</location>
        <topology evidence="1 10">Multi-pass membrane protein</topology>
    </subcellularLocation>
</comment>
<proteinExistence type="inferred from homology"/>
<evidence type="ECO:0000313" key="15">
    <source>
        <dbReference type="Proteomes" id="UP000236738"/>
    </source>
</evidence>
<feature type="domain" description="TonB-dependent receptor-like beta-barrel" evidence="12">
    <location>
        <begin position="243"/>
        <end position="755"/>
    </location>
</feature>
<dbReference type="GO" id="GO:0015344">
    <property type="term" value="F:siderophore uptake transmembrane transporter activity"/>
    <property type="evidence" value="ECO:0007669"/>
    <property type="project" value="TreeGrafter"/>
</dbReference>
<evidence type="ECO:0000256" key="2">
    <source>
        <dbReference type="ARBA" id="ARBA00022448"/>
    </source>
</evidence>
<reference evidence="15" key="1">
    <citation type="submission" date="2016-10" db="EMBL/GenBank/DDBJ databases">
        <authorList>
            <person name="Varghese N."/>
            <person name="Submissions S."/>
        </authorList>
    </citation>
    <scope>NUCLEOTIDE SEQUENCE [LARGE SCALE GENOMIC DNA]</scope>
    <source>
        <strain evidence="15">DSM 21580</strain>
    </source>
</reference>
<dbReference type="Gene3D" id="2.40.170.20">
    <property type="entry name" value="TonB-dependent receptor, beta-barrel domain"/>
    <property type="match status" value="1"/>
</dbReference>
<evidence type="ECO:0000256" key="11">
    <source>
        <dbReference type="RuleBase" id="RU003357"/>
    </source>
</evidence>
<dbReference type="GO" id="GO:0009279">
    <property type="term" value="C:cell outer membrane"/>
    <property type="evidence" value="ECO:0007669"/>
    <property type="project" value="UniProtKB-SubCell"/>
</dbReference>
<feature type="domain" description="TonB-dependent receptor plug" evidence="13">
    <location>
        <begin position="120"/>
        <end position="223"/>
    </location>
</feature>
<evidence type="ECO:0000256" key="7">
    <source>
        <dbReference type="ARBA" id="ARBA00023136"/>
    </source>
</evidence>
<keyword evidence="3 10" id="KW-1134">Transmembrane beta strand</keyword>
<dbReference type="GO" id="GO:0044718">
    <property type="term" value="P:siderophore transmembrane transport"/>
    <property type="evidence" value="ECO:0007669"/>
    <property type="project" value="TreeGrafter"/>
</dbReference>
<dbReference type="InterPro" id="IPR036942">
    <property type="entry name" value="Beta-barrel_TonB_sf"/>
</dbReference>
<keyword evidence="15" id="KW-1185">Reference proteome</keyword>
<keyword evidence="6 11" id="KW-0798">TonB box</keyword>
<dbReference type="PROSITE" id="PS52016">
    <property type="entry name" value="TONB_DEPENDENT_REC_3"/>
    <property type="match status" value="1"/>
</dbReference>
<dbReference type="Proteomes" id="UP000236738">
    <property type="component" value="Unassembled WGS sequence"/>
</dbReference>
<sequence>MNFKYILSLFLGLFLGFLGYSQNALSGKIVDDTTNKPIPNAKVTIVDLHNSVLTDAMGNYHFSNIPAASYVIEATASDYKSFSKTVKIQGETTADFKLDKSATEIAEVVITGSSKAVQIKKSPLPIVSISKANIVTNLSTNIIDAIAKTPGVSTVTSGPNISKPIIRGLGFNRILTLYDGIRQEGQQWGDEHGIEVDNYGIDHIEVIKGPASLMYGSDALAGVVNLIPTGAGPENKISGSATTEYQTNNGMYGGSLFLTGNKNGFEYGGRISKQAATNYRNKIDGRVYNTGFNQTAADVFLGLHKKWGFSHLNVSLFNDLQEIPDGSRDSLSRKFTSQITEADTFRPIVPDSELSSYKISVLHQKVQHYRAFLKNTFYLGDSRLDANFAYQISERQEFSHPEVPYQNVPGLDLKLNTFNYDVKYNLPQFDKWDIVFGVNGMYQKNDVLGGTEFVIPSYNQFDLGAFVTFKKDWDKLNLAGGIRYDYRKFSNYDLYTKPNAISGFDQPVYGSDRVGADKLFSDYSTNFEGVTGSFGATYIFNRKWALKSNLARGYRAPNVSEISANGVHPGTGLYQIGNDQFKPEFSTQADLGGTFSSKFVNAGASLFVNHINNYIYNSRLQNADGTDVLSESGGQKYPTYKFQQGKVLLYGLEGNIDFHIFKNLHFENSASLIYGDNESFTGAERTVENKYVPQMPPFRLLSELRYNFEEKSNTFSKTFVKLQLQYTATQNRVYSYDNTETPTPGYSLINVGFGTSILNKKGNNLFDVYVLANNLFNVAYQDHLSRLKYFEEYSASPNGHLGIYNMGTNISFKLVKAF</sequence>
<dbReference type="InterPro" id="IPR012910">
    <property type="entry name" value="Plug_dom"/>
</dbReference>
<keyword evidence="4 10" id="KW-0812">Transmembrane</keyword>
<evidence type="ECO:0000256" key="6">
    <source>
        <dbReference type="ARBA" id="ARBA00023077"/>
    </source>
</evidence>
<dbReference type="InterPro" id="IPR000531">
    <property type="entry name" value="Beta-barrel_TonB"/>
</dbReference>
<dbReference type="SUPFAM" id="SSF49464">
    <property type="entry name" value="Carboxypeptidase regulatory domain-like"/>
    <property type="match status" value="1"/>
</dbReference>
<dbReference type="PANTHER" id="PTHR30069">
    <property type="entry name" value="TONB-DEPENDENT OUTER MEMBRANE RECEPTOR"/>
    <property type="match status" value="1"/>
</dbReference>
<evidence type="ECO:0000256" key="5">
    <source>
        <dbReference type="ARBA" id="ARBA00022729"/>
    </source>
</evidence>
<evidence type="ECO:0000256" key="8">
    <source>
        <dbReference type="ARBA" id="ARBA00023170"/>
    </source>
</evidence>
<accession>A0A1H5Z639</accession>
<dbReference type="EMBL" id="FNUS01000004">
    <property type="protein sequence ID" value="SEG31490.1"/>
    <property type="molecule type" value="Genomic_DNA"/>
</dbReference>
<dbReference type="InterPro" id="IPR037066">
    <property type="entry name" value="Plug_dom_sf"/>
</dbReference>
<keyword evidence="8" id="KW-0675">Receptor</keyword>
<dbReference type="Gene3D" id="2.60.40.1120">
    <property type="entry name" value="Carboxypeptidase-like, regulatory domain"/>
    <property type="match status" value="1"/>
</dbReference>
<keyword evidence="2 10" id="KW-0813">Transport</keyword>
<gene>
    <name evidence="14" type="ORF">SAMN05421847_2003</name>
</gene>
<dbReference type="SUPFAM" id="SSF56935">
    <property type="entry name" value="Porins"/>
    <property type="match status" value="1"/>
</dbReference>
<comment type="similarity">
    <text evidence="10 11">Belongs to the TonB-dependent receptor family.</text>
</comment>
<evidence type="ECO:0000256" key="4">
    <source>
        <dbReference type="ARBA" id="ARBA00022692"/>
    </source>
</evidence>
<dbReference type="InterPro" id="IPR039426">
    <property type="entry name" value="TonB-dep_rcpt-like"/>
</dbReference>
<organism evidence="14 15">
    <name type="scientific">Halpernia humi</name>
    <dbReference type="NCBI Taxonomy" id="493375"/>
    <lineage>
        <taxon>Bacteria</taxon>
        <taxon>Pseudomonadati</taxon>
        <taxon>Bacteroidota</taxon>
        <taxon>Flavobacteriia</taxon>
        <taxon>Flavobacteriales</taxon>
        <taxon>Weeksellaceae</taxon>
        <taxon>Chryseobacterium group</taxon>
        <taxon>Halpernia</taxon>
    </lineage>
</organism>
<protein>
    <submittedName>
        <fullName evidence="14">Iron complex outermembrane recepter protein</fullName>
    </submittedName>
</protein>
<dbReference type="Pfam" id="PF00593">
    <property type="entry name" value="TonB_dep_Rec_b-barrel"/>
    <property type="match status" value="1"/>
</dbReference>
<dbReference type="OrthoDB" id="9795928at2"/>
<keyword evidence="5" id="KW-0732">Signal</keyword>
<dbReference type="RefSeq" id="WP_103913884.1">
    <property type="nucleotide sequence ID" value="NZ_FNUS01000004.1"/>
</dbReference>
<evidence type="ECO:0000313" key="14">
    <source>
        <dbReference type="EMBL" id="SEG31490.1"/>
    </source>
</evidence>
<keyword evidence="7 10" id="KW-0472">Membrane</keyword>
<dbReference type="AlphaFoldDB" id="A0A1H5Z639"/>
<evidence type="ECO:0000256" key="1">
    <source>
        <dbReference type="ARBA" id="ARBA00004571"/>
    </source>
</evidence>
<name>A0A1H5Z639_9FLAO</name>
<evidence type="ECO:0000256" key="10">
    <source>
        <dbReference type="PROSITE-ProRule" id="PRU01360"/>
    </source>
</evidence>
<dbReference type="Gene3D" id="2.170.130.10">
    <property type="entry name" value="TonB-dependent receptor, plug domain"/>
    <property type="match status" value="1"/>
</dbReference>
<evidence type="ECO:0000256" key="3">
    <source>
        <dbReference type="ARBA" id="ARBA00022452"/>
    </source>
</evidence>
<evidence type="ECO:0000256" key="9">
    <source>
        <dbReference type="ARBA" id="ARBA00023237"/>
    </source>
</evidence>
<evidence type="ECO:0000259" key="12">
    <source>
        <dbReference type="Pfam" id="PF00593"/>
    </source>
</evidence>
<evidence type="ECO:0000259" key="13">
    <source>
        <dbReference type="Pfam" id="PF07715"/>
    </source>
</evidence>
<keyword evidence="9 10" id="KW-0998">Cell outer membrane</keyword>
<dbReference type="Pfam" id="PF13715">
    <property type="entry name" value="CarbopepD_reg_2"/>
    <property type="match status" value="1"/>
</dbReference>
<dbReference type="InterPro" id="IPR008969">
    <property type="entry name" value="CarboxyPept-like_regulatory"/>
</dbReference>
<dbReference type="Pfam" id="PF07715">
    <property type="entry name" value="Plug"/>
    <property type="match status" value="1"/>
</dbReference>